<comment type="caution">
    <text evidence="1">The sequence shown here is derived from an EMBL/GenBank/DDBJ whole genome shotgun (WGS) entry which is preliminary data.</text>
</comment>
<dbReference type="EMBL" id="BMDE01000001">
    <property type="protein sequence ID" value="GGH88505.1"/>
    <property type="molecule type" value="Genomic_DNA"/>
</dbReference>
<dbReference type="Proteomes" id="UP000655550">
    <property type="component" value="Unassembled WGS sequence"/>
</dbReference>
<evidence type="ECO:0008006" key="3">
    <source>
        <dbReference type="Google" id="ProtNLM"/>
    </source>
</evidence>
<evidence type="ECO:0000313" key="1">
    <source>
        <dbReference type="EMBL" id="GGH88505.1"/>
    </source>
</evidence>
<dbReference type="Gene3D" id="3.80.10.10">
    <property type="entry name" value="Ribonuclease Inhibitor"/>
    <property type="match status" value="1"/>
</dbReference>
<gene>
    <name evidence="1" type="ORF">GCM10007363_01370</name>
</gene>
<proteinExistence type="predicted"/>
<dbReference type="SUPFAM" id="SSF52058">
    <property type="entry name" value="L domain-like"/>
    <property type="match status" value="1"/>
</dbReference>
<name>A0ABQ2A980_9PSED</name>
<accession>A0ABQ2A980</accession>
<evidence type="ECO:0000313" key="2">
    <source>
        <dbReference type="Proteomes" id="UP000655550"/>
    </source>
</evidence>
<dbReference type="InterPro" id="IPR032675">
    <property type="entry name" value="LRR_dom_sf"/>
</dbReference>
<dbReference type="RefSeq" id="WP_133063695.1">
    <property type="nucleotide sequence ID" value="NZ_BMDE01000001.1"/>
</dbReference>
<protein>
    <recommendedName>
        <fullName evidence="3">Leucine-rich repeat domain-containing protein</fullName>
    </recommendedName>
</protein>
<keyword evidence="2" id="KW-1185">Reference proteome</keyword>
<organism evidence="1 2">
    <name type="scientific">Pseudomonas fluvialis</name>
    <dbReference type="NCBI Taxonomy" id="1793966"/>
    <lineage>
        <taxon>Bacteria</taxon>
        <taxon>Pseudomonadati</taxon>
        <taxon>Pseudomonadota</taxon>
        <taxon>Gammaproteobacteria</taxon>
        <taxon>Pseudomonadales</taxon>
        <taxon>Pseudomonadaceae</taxon>
        <taxon>Pseudomonas</taxon>
    </lineage>
</organism>
<reference evidence="2" key="1">
    <citation type="journal article" date="2019" name="Int. J. Syst. Evol. Microbiol.">
        <title>The Global Catalogue of Microorganisms (GCM) 10K type strain sequencing project: providing services to taxonomists for standard genome sequencing and annotation.</title>
        <authorList>
            <consortium name="The Broad Institute Genomics Platform"/>
            <consortium name="The Broad Institute Genome Sequencing Center for Infectious Disease"/>
            <person name="Wu L."/>
            <person name="Ma J."/>
        </authorList>
    </citation>
    <scope>NUCLEOTIDE SEQUENCE [LARGE SCALE GENOMIC DNA]</scope>
    <source>
        <strain evidence="2">CCM 8778</strain>
    </source>
</reference>
<sequence>MADSKDEFTLYREKSKAKSSKEVLQGFMDLMKQEMHLRSEDVQPSHSFWYCRPTKDFPPKSIRYPSEYDGSDRLNIVCTQTELKPSAQKKLVNSWCESLPDMDNVEYIWFSSRTTQELFDAVCEMKSIKGLYIKWSGIKSIDKITKAKSLRYLHIGSSPSLAPLEPLGQLPALEWLELENIRACEDLSFTKNLINLKGLSIAGDGNSIKYLKAKTLEPLTSLQELYWLSLGTFMVEQDGLLPLAKLRKLKYLFISNKYKFEDVAALAGARPDVECDLFEPVSGVYDFLACKKCGEHTVILPTGKGKPWMCQTCDAKKIEKHIHQFNEIANEYLKWSSKS</sequence>